<keyword evidence="3" id="KW-1185">Reference proteome</keyword>
<dbReference type="EMBL" id="AP028917">
    <property type="protein sequence ID" value="BES98659.1"/>
    <property type="molecule type" value="Genomic_DNA"/>
</dbReference>
<name>A0ABN7B474_9HEMI</name>
<evidence type="ECO:0000313" key="2">
    <source>
        <dbReference type="EMBL" id="BES98659.1"/>
    </source>
</evidence>
<reference evidence="2 3" key="1">
    <citation type="submission" date="2023-09" db="EMBL/GenBank/DDBJ databases">
        <title>Nesidiocoris tenuis whole genome shotgun sequence.</title>
        <authorList>
            <person name="Shibata T."/>
            <person name="Shimoda M."/>
            <person name="Kobayashi T."/>
            <person name="Uehara T."/>
        </authorList>
    </citation>
    <scope>NUCLEOTIDE SEQUENCE [LARGE SCALE GENOMIC DNA]</scope>
    <source>
        <strain evidence="2 3">Japan</strain>
    </source>
</reference>
<evidence type="ECO:0000256" key="1">
    <source>
        <dbReference type="SAM" id="SignalP"/>
    </source>
</evidence>
<keyword evidence="1" id="KW-0732">Signal</keyword>
<feature type="signal peptide" evidence="1">
    <location>
        <begin position="1"/>
        <end position="20"/>
    </location>
</feature>
<feature type="chain" id="PRO_5045634230" description="Protein TsetseEP domain-containing protein" evidence="1">
    <location>
        <begin position="21"/>
        <end position="165"/>
    </location>
</feature>
<accession>A0ABN7B474</accession>
<proteinExistence type="predicted"/>
<evidence type="ECO:0008006" key="4">
    <source>
        <dbReference type="Google" id="ProtNLM"/>
    </source>
</evidence>
<gene>
    <name evidence="2" type="ORF">NTJ_11476</name>
</gene>
<evidence type="ECO:0000313" key="3">
    <source>
        <dbReference type="Proteomes" id="UP001307889"/>
    </source>
</evidence>
<dbReference type="Proteomes" id="UP001307889">
    <property type="component" value="Chromosome 9"/>
</dbReference>
<sequence length="165" mass="18780">MRRLLFLLFVQILRITCLLAASRQDVDDCLNDSQQKIDLSIQTIVKTLTDDAWTHGSQYAPNVDVICVNRLLGEHLTYVDPIDKSFVVYQQRQLAKLQDAADQTDFTNQTAAQNLLHRCNGLEQKIELDSDTMQRIFEDLFNKYAKDYAACFPSNLASADMSNSV</sequence>
<organism evidence="2 3">
    <name type="scientific">Nesidiocoris tenuis</name>
    <dbReference type="NCBI Taxonomy" id="355587"/>
    <lineage>
        <taxon>Eukaryota</taxon>
        <taxon>Metazoa</taxon>
        <taxon>Ecdysozoa</taxon>
        <taxon>Arthropoda</taxon>
        <taxon>Hexapoda</taxon>
        <taxon>Insecta</taxon>
        <taxon>Pterygota</taxon>
        <taxon>Neoptera</taxon>
        <taxon>Paraneoptera</taxon>
        <taxon>Hemiptera</taxon>
        <taxon>Heteroptera</taxon>
        <taxon>Panheteroptera</taxon>
        <taxon>Cimicomorpha</taxon>
        <taxon>Miridae</taxon>
        <taxon>Dicyphina</taxon>
        <taxon>Nesidiocoris</taxon>
    </lineage>
</organism>
<protein>
    <recommendedName>
        <fullName evidence="4">Protein TsetseEP domain-containing protein</fullName>
    </recommendedName>
</protein>